<dbReference type="SUPFAM" id="SSF56784">
    <property type="entry name" value="HAD-like"/>
    <property type="match status" value="1"/>
</dbReference>
<dbReference type="AlphaFoldDB" id="A0A2G1XGE8"/>
<protein>
    <submittedName>
        <fullName evidence="1">Uncharacterized protein</fullName>
    </submittedName>
</protein>
<reference evidence="1 2" key="1">
    <citation type="journal article" date="2017" name="Biochemistry">
        <title>Identification of the Biosynthetic Pathway for the Antibiotic Bicyclomycin.</title>
        <authorList>
            <person name="Patteson J."/>
            <person name="Cai W."/>
            <person name="Johnson R.A."/>
            <person name="Santa Maria K."/>
            <person name="Li B."/>
        </authorList>
    </citation>
    <scope>NUCLEOTIDE SEQUENCE [LARGE SCALE GENOMIC DNA]</scope>
    <source>
        <strain evidence="1 2">ATCC 21532</strain>
    </source>
</reference>
<dbReference type="OrthoDB" id="4547358at2"/>
<dbReference type="PANTHER" id="PTHR43434">
    <property type="entry name" value="PHOSPHOGLYCOLATE PHOSPHATASE"/>
    <property type="match status" value="1"/>
</dbReference>
<dbReference type="InterPro" id="IPR041492">
    <property type="entry name" value="HAD_2"/>
</dbReference>
<dbReference type="InterPro" id="IPR006439">
    <property type="entry name" value="HAD-SF_hydro_IA"/>
</dbReference>
<dbReference type="InterPro" id="IPR050155">
    <property type="entry name" value="HAD-like_hydrolase_sf"/>
</dbReference>
<dbReference type="Pfam" id="PF13419">
    <property type="entry name" value="HAD_2"/>
    <property type="match status" value="1"/>
</dbReference>
<dbReference type="InterPro" id="IPR023214">
    <property type="entry name" value="HAD_sf"/>
</dbReference>
<dbReference type="GO" id="GO:0006281">
    <property type="term" value="P:DNA repair"/>
    <property type="evidence" value="ECO:0007669"/>
    <property type="project" value="TreeGrafter"/>
</dbReference>
<dbReference type="InterPro" id="IPR036412">
    <property type="entry name" value="HAD-like_sf"/>
</dbReference>
<name>A0A2G1XGE8_STRCJ</name>
<comment type="caution">
    <text evidence="1">The sequence shown here is derived from an EMBL/GenBank/DDBJ whole genome shotgun (WGS) entry which is preliminary data.</text>
</comment>
<organism evidence="1 2">
    <name type="scientific">Streptomyces cinnamoneus</name>
    <name type="common">Streptoverticillium cinnamoneum</name>
    <dbReference type="NCBI Taxonomy" id="53446"/>
    <lineage>
        <taxon>Bacteria</taxon>
        <taxon>Bacillati</taxon>
        <taxon>Actinomycetota</taxon>
        <taxon>Actinomycetes</taxon>
        <taxon>Kitasatosporales</taxon>
        <taxon>Streptomycetaceae</taxon>
        <taxon>Streptomyces</taxon>
        <taxon>Streptomyces cinnamoneus group</taxon>
    </lineage>
</organism>
<accession>A0A2G1XGE8</accession>
<dbReference type="Gene3D" id="3.40.50.1000">
    <property type="entry name" value="HAD superfamily/HAD-like"/>
    <property type="match status" value="1"/>
</dbReference>
<dbReference type="GO" id="GO:0008967">
    <property type="term" value="F:phosphoglycolate phosphatase activity"/>
    <property type="evidence" value="ECO:0007669"/>
    <property type="project" value="TreeGrafter"/>
</dbReference>
<dbReference type="NCBIfam" id="TIGR01509">
    <property type="entry name" value="HAD-SF-IA-v3"/>
    <property type="match status" value="1"/>
</dbReference>
<gene>
    <name evidence="1" type="ORF">BLA24_22455</name>
</gene>
<sequence>MGQPRRGLHTVTGADAVKEVLSRADSVLLDFDGPICHVFAGLPAPSVAQRLRESYTETHGKAAASRLGQTDDPLELVRRAGTKKLPGARRLEAMLTALELEAVNAGEPTPHAREAIQAVHASSRKLAAVSNNSTAALVQYFSEHSLDRYVSPLIGREPEHLTRMKPDPHMVLLALKAHGTAPHRAVVVGDSVTDIQAAHAAGVPCIGYANKPGKAETLKHEGATTVIQDMGELTEAI</sequence>
<keyword evidence="2" id="KW-1185">Reference proteome</keyword>
<dbReference type="EMBL" id="NHZO01000151">
    <property type="protein sequence ID" value="PHQ50313.1"/>
    <property type="molecule type" value="Genomic_DNA"/>
</dbReference>
<evidence type="ECO:0000313" key="2">
    <source>
        <dbReference type="Proteomes" id="UP000222531"/>
    </source>
</evidence>
<proteinExistence type="predicted"/>
<dbReference type="CDD" id="cd07505">
    <property type="entry name" value="HAD_BPGM-like"/>
    <property type="match status" value="1"/>
</dbReference>
<dbReference type="GO" id="GO:0005829">
    <property type="term" value="C:cytosol"/>
    <property type="evidence" value="ECO:0007669"/>
    <property type="project" value="TreeGrafter"/>
</dbReference>
<dbReference type="Proteomes" id="UP000222531">
    <property type="component" value="Unassembled WGS sequence"/>
</dbReference>
<evidence type="ECO:0000313" key="1">
    <source>
        <dbReference type="EMBL" id="PHQ50313.1"/>
    </source>
</evidence>
<dbReference type="PANTHER" id="PTHR43434:SF1">
    <property type="entry name" value="PHOSPHOGLYCOLATE PHOSPHATASE"/>
    <property type="match status" value="1"/>
</dbReference>